<dbReference type="PROSITE" id="PS51178">
    <property type="entry name" value="PASTA"/>
    <property type="match status" value="3"/>
</dbReference>
<feature type="domain" description="PASTA" evidence="2">
    <location>
        <begin position="183"/>
        <end position="250"/>
    </location>
</feature>
<proteinExistence type="predicted"/>
<protein>
    <submittedName>
        <fullName evidence="4">PASTA domain-containing protein</fullName>
    </submittedName>
</protein>
<dbReference type="AlphaFoldDB" id="A0A9X1HSN0"/>
<evidence type="ECO:0000313" key="5">
    <source>
        <dbReference type="EMBL" id="MCA6077190.1"/>
    </source>
</evidence>
<keyword evidence="1" id="KW-1133">Transmembrane helix</keyword>
<evidence type="ECO:0000313" key="4">
    <source>
        <dbReference type="EMBL" id="MCA6076062.1"/>
    </source>
</evidence>
<dbReference type="Gene3D" id="3.30.10.20">
    <property type="match status" value="3"/>
</dbReference>
<dbReference type="Pfam" id="PF03793">
    <property type="entry name" value="PASTA"/>
    <property type="match status" value="2"/>
</dbReference>
<evidence type="ECO:0000256" key="1">
    <source>
        <dbReference type="SAM" id="Phobius"/>
    </source>
</evidence>
<dbReference type="Proteomes" id="UP001139409">
    <property type="component" value="Unassembled WGS sequence"/>
</dbReference>
<dbReference type="InterPro" id="IPR005543">
    <property type="entry name" value="PASTA_dom"/>
</dbReference>
<dbReference type="SMART" id="SM00740">
    <property type="entry name" value="PASTA"/>
    <property type="match status" value="3"/>
</dbReference>
<gene>
    <name evidence="3" type="ORF">LDX50_08390</name>
    <name evidence="4" type="ORF">LDX50_14360</name>
    <name evidence="5" type="ORF">LDX50_20080</name>
</gene>
<dbReference type="EMBL" id="JAIXNE010000003">
    <property type="protein sequence ID" value="MCA6076062.1"/>
    <property type="molecule type" value="Genomic_DNA"/>
</dbReference>
<feature type="domain" description="PASTA" evidence="2">
    <location>
        <begin position="109"/>
        <end position="180"/>
    </location>
</feature>
<dbReference type="EMBL" id="JAIXNE010000002">
    <property type="protein sequence ID" value="MCA6074885.1"/>
    <property type="molecule type" value="Genomic_DNA"/>
</dbReference>
<name>A0A9X1HSN0_9BACT</name>
<dbReference type="EMBL" id="JAIXNE010000004">
    <property type="protein sequence ID" value="MCA6077190.1"/>
    <property type="molecule type" value="Genomic_DNA"/>
</dbReference>
<evidence type="ECO:0000313" key="6">
    <source>
        <dbReference type="Proteomes" id="UP001139409"/>
    </source>
</evidence>
<dbReference type="RefSeq" id="WP_225697995.1">
    <property type="nucleotide sequence ID" value="NZ_JAIXNE010000002.1"/>
</dbReference>
<reference evidence="4" key="1">
    <citation type="submission" date="2021-09" db="EMBL/GenBank/DDBJ databases">
        <title>Fulvivirga sp. isolated from coastal sediment.</title>
        <authorList>
            <person name="Yu H."/>
        </authorList>
    </citation>
    <scope>NUCLEOTIDE SEQUENCE</scope>
    <source>
        <strain evidence="4">1062</strain>
    </source>
</reference>
<feature type="domain" description="PASTA" evidence="2">
    <location>
        <begin position="41"/>
        <end position="107"/>
    </location>
</feature>
<feature type="transmembrane region" description="Helical" evidence="1">
    <location>
        <begin position="12"/>
        <end position="34"/>
    </location>
</feature>
<evidence type="ECO:0000313" key="3">
    <source>
        <dbReference type="EMBL" id="MCA6074885.1"/>
    </source>
</evidence>
<accession>A0A9X1HSN0</accession>
<dbReference type="SUPFAM" id="SSF54184">
    <property type="entry name" value="Penicillin-binding protein 2x (pbp-2x), c-terminal domain"/>
    <property type="match status" value="1"/>
</dbReference>
<keyword evidence="1" id="KW-0472">Membrane</keyword>
<keyword evidence="1" id="KW-0812">Transmembrane</keyword>
<keyword evidence="6" id="KW-1185">Reference proteome</keyword>
<evidence type="ECO:0000259" key="2">
    <source>
        <dbReference type="PROSITE" id="PS51178"/>
    </source>
</evidence>
<organism evidence="4 6">
    <name type="scientific">Fulvivirga sedimenti</name>
    <dbReference type="NCBI Taxonomy" id="2879465"/>
    <lineage>
        <taxon>Bacteria</taxon>
        <taxon>Pseudomonadati</taxon>
        <taxon>Bacteroidota</taxon>
        <taxon>Cytophagia</taxon>
        <taxon>Cytophagales</taxon>
        <taxon>Fulvivirgaceae</taxon>
        <taxon>Fulvivirga</taxon>
    </lineage>
</organism>
<comment type="caution">
    <text evidence="4">The sequence shown here is derived from an EMBL/GenBank/DDBJ whole genome shotgun (WGS) entry which is preliminary data.</text>
</comment>
<sequence length="265" mass="29339">MNIFSNNIKALLINLGIMSLLLLGALLIFFFVYLPNKTNHGETVTVPDLEGIHMDNVEQYVVQRNLRYEVNDSAYSDDFPPLTILKQYPKAGSKVKEGRKIFISVNRVNPPSVPVPDLVNQSSLRNAEAVLKSNELRRGNIDYKPSPFLNLVLEMYHDGKIIKAGDRLPKGSVIDLVVGNGFARSNIPTPDLIGQNYEDATFIILGSSLQVGQVSLEVDTARTRAVIIRQSPKAGTEIKMGDPIDLWLGNPADTVRNEPQAMLNN</sequence>
<dbReference type="CDD" id="cd06577">
    <property type="entry name" value="PASTA_pknB"/>
    <property type="match status" value="3"/>
</dbReference>